<keyword evidence="6 9" id="KW-1133">Transmembrane helix</keyword>
<evidence type="ECO:0000256" key="4">
    <source>
        <dbReference type="ARBA" id="ARBA00022692"/>
    </source>
</evidence>
<evidence type="ECO:0000256" key="8">
    <source>
        <dbReference type="ARBA" id="ARBA00023136"/>
    </source>
</evidence>
<dbReference type="RefSeq" id="WP_099534849.1">
    <property type="nucleotide sequence ID" value="NZ_JAZAQF010000029.1"/>
</dbReference>
<dbReference type="Pfam" id="PF01241">
    <property type="entry name" value="PSI_PSAK"/>
    <property type="match status" value="1"/>
</dbReference>
<dbReference type="Proteomes" id="UP001604335">
    <property type="component" value="Unassembled WGS sequence"/>
</dbReference>
<evidence type="ECO:0000256" key="2">
    <source>
        <dbReference type="ARBA" id="ARBA00006458"/>
    </source>
</evidence>
<sequence length="88" mass="8873">MLNVSLSLLAAVPTTLEWSPKVGAVMIACNVLAIAIGKYSIKYPSAAPALPSPALFGGMGFPALLATTSFGHILGLGTILGLSYLGAL</sequence>
<dbReference type="NCBIfam" id="TIGR03049">
    <property type="entry name" value="PS_I_psaK"/>
    <property type="match status" value="1"/>
</dbReference>
<organism evidence="10 11">
    <name type="scientific">Limnothrix redekei LRLZ20PSL1</name>
    <dbReference type="NCBI Taxonomy" id="3112953"/>
    <lineage>
        <taxon>Bacteria</taxon>
        <taxon>Bacillati</taxon>
        <taxon>Cyanobacteriota</taxon>
        <taxon>Cyanophyceae</taxon>
        <taxon>Pseudanabaenales</taxon>
        <taxon>Pseudanabaenaceae</taxon>
        <taxon>Limnothrix</taxon>
    </lineage>
</organism>
<keyword evidence="5 9" id="KW-0603">Photosystem I</keyword>
<evidence type="ECO:0000256" key="7">
    <source>
        <dbReference type="ARBA" id="ARBA00023078"/>
    </source>
</evidence>
<feature type="transmembrane region" description="Helical" evidence="9">
    <location>
        <begin position="61"/>
        <end position="85"/>
    </location>
</feature>
<proteinExistence type="inferred from homology"/>
<reference evidence="11" key="1">
    <citation type="journal article" date="2024" name="Algal Res.">
        <title>Biochemical, toxicological and genomic investigation of a high-biomass producing Limnothrix strain isolated from Italian shallow drinking water reservoir.</title>
        <authorList>
            <person name="Simonazzi M."/>
            <person name="Shishido T.K."/>
            <person name="Delbaje E."/>
            <person name="Wahlsten M."/>
            <person name="Fewer D.P."/>
            <person name="Sivonen K."/>
            <person name="Pezzolesi L."/>
            <person name="Pistocchi R."/>
        </authorList>
    </citation>
    <scope>NUCLEOTIDE SEQUENCE [LARGE SCALE GENOMIC DNA]</scope>
    <source>
        <strain evidence="11">LRLZ20PSL1</strain>
    </source>
</reference>
<evidence type="ECO:0000256" key="9">
    <source>
        <dbReference type="HAMAP-Rule" id="MF_00474"/>
    </source>
</evidence>
<dbReference type="HAMAP" id="MF_00474">
    <property type="entry name" value="PSI_PsaK"/>
    <property type="match status" value="1"/>
</dbReference>
<comment type="caution">
    <text evidence="10">The sequence shown here is derived from an EMBL/GenBank/DDBJ whole genome shotgun (WGS) entry which is preliminary data.</text>
</comment>
<name>A0ABW7C8K7_9CYAN</name>
<accession>A0ABW7C8K7</accession>
<dbReference type="EMBL" id="JAZAQF010000029">
    <property type="protein sequence ID" value="MFG3817193.1"/>
    <property type="molecule type" value="Genomic_DNA"/>
</dbReference>
<keyword evidence="8 9" id="KW-0472">Membrane</keyword>
<evidence type="ECO:0000313" key="11">
    <source>
        <dbReference type="Proteomes" id="UP001604335"/>
    </source>
</evidence>
<gene>
    <name evidence="9 10" type="primary">psaK</name>
    <name evidence="10" type="ORF">VPK24_06050</name>
</gene>
<comment type="similarity">
    <text evidence="2 9">Belongs to the PsaG/PsaK family.</text>
</comment>
<keyword evidence="4 9" id="KW-0812">Transmembrane</keyword>
<keyword evidence="7 9" id="KW-0793">Thylakoid</keyword>
<dbReference type="InterPro" id="IPR000549">
    <property type="entry name" value="PSI_PsaG/PsaK"/>
</dbReference>
<dbReference type="SUPFAM" id="SSF81563">
    <property type="entry name" value="Photosystem I reaction center subunit X, PsaK"/>
    <property type="match status" value="1"/>
</dbReference>
<feature type="transmembrane region" description="Helical" evidence="9">
    <location>
        <begin position="22"/>
        <end position="41"/>
    </location>
</feature>
<keyword evidence="3 9" id="KW-0602">Photosynthesis</keyword>
<keyword evidence="11" id="KW-1185">Reference proteome</keyword>
<protein>
    <recommendedName>
        <fullName evidence="9">Photosystem I reaction center subunit PsaK</fullName>
    </recommendedName>
    <alternativeName>
        <fullName evidence="9">Photosystem I subunit X</fullName>
    </alternativeName>
</protein>
<evidence type="ECO:0000256" key="1">
    <source>
        <dbReference type="ARBA" id="ARBA00004141"/>
    </source>
</evidence>
<dbReference type="Gene3D" id="1.20.860.20">
    <property type="entry name" value="Photosystem I PsaK, reaction centre"/>
    <property type="match status" value="1"/>
</dbReference>
<dbReference type="InterPro" id="IPR035982">
    <property type="entry name" value="PSI_centre_PsaK_sf"/>
</dbReference>
<evidence type="ECO:0000313" key="10">
    <source>
        <dbReference type="EMBL" id="MFG3817193.1"/>
    </source>
</evidence>
<dbReference type="InterPro" id="IPR037101">
    <property type="entry name" value="PSI_PsaK_bact"/>
</dbReference>
<dbReference type="InterPro" id="IPR017492">
    <property type="entry name" value="PSI_PsaK"/>
</dbReference>
<evidence type="ECO:0000256" key="6">
    <source>
        <dbReference type="ARBA" id="ARBA00022989"/>
    </source>
</evidence>
<evidence type="ECO:0000256" key="3">
    <source>
        <dbReference type="ARBA" id="ARBA00022531"/>
    </source>
</evidence>
<evidence type="ECO:0000256" key="5">
    <source>
        <dbReference type="ARBA" id="ARBA00022836"/>
    </source>
</evidence>
<comment type="subcellular location">
    <subcellularLocation>
        <location evidence="9">Cellular thylakoid membrane</location>
        <topology evidence="9">Multi-pass membrane protein</topology>
    </subcellularLocation>
    <subcellularLocation>
        <location evidence="1">Membrane</location>
        <topology evidence="1">Multi-pass membrane protein</topology>
    </subcellularLocation>
</comment>